<organism evidence="5 6">
    <name type="scientific">Microbacterium sorbitolivorans</name>
    <dbReference type="NCBI Taxonomy" id="1867410"/>
    <lineage>
        <taxon>Bacteria</taxon>
        <taxon>Bacillati</taxon>
        <taxon>Actinomycetota</taxon>
        <taxon>Actinomycetes</taxon>
        <taxon>Micrococcales</taxon>
        <taxon>Microbacteriaceae</taxon>
        <taxon>Microbacterium</taxon>
    </lineage>
</organism>
<protein>
    <submittedName>
        <fullName evidence="5">Acetylxylan esterase</fullName>
    </submittedName>
</protein>
<dbReference type="GO" id="GO:0005976">
    <property type="term" value="P:polysaccharide metabolic process"/>
    <property type="evidence" value="ECO:0007669"/>
    <property type="project" value="TreeGrafter"/>
</dbReference>
<feature type="compositionally biased region" description="Polar residues" evidence="3">
    <location>
        <begin position="136"/>
        <end position="146"/>
    </location>
</feature>
<dbReference type="InterPro" id="IPR039069">
    <property type="entry name" value="CE7"/>
</dbReference>
<dbReference type="RefSeq" id="WP_114117364.1">
    <property type="nucleotide sequence ID" value="NZ_BMHU01000003.1"/>
</dbReference>
<accession>A0A367Y3Y6</accession>
<dbReference type="GO" id="GO:0052689">
    <property type="term" value="F:carboxylic ester hydrolase activity"/>
    <property type="evidence" value="ECO:0007669"/>
    <property type="project" value="TreeGrafter"/>
</dbReference>
<feature type="active site" description="Nucleophile" evidence="1">
    <location>
        <position position="184"/>
    </location>
</feature>
<dbReference type="SUPFAM" id="SSF53474">
    <property type="entry name" value="alpha/beta-Hydrolases"/>
    <property type="match status" value="1"/>
</dbReference>
<feature type="binding site" evidence="2">
    <location>
        <position position="91"/>
    </location>
    <ligand>
        <name>substrate</name>
    </ligand>
</feature>
<reference evidence="5 6" key="1">
    <citation type="submission" date="2018-07" db="EMBL/GenBank/DDBJ databases">
        <title>Microbacterium endoborsara sp. nov., a novel actinobacterium isolated from Borszczowia aralocaspica.</title>
        <authorList>
            <person name="An D."/>
        </authorList>
    </citation>
    <scope>NUCLEOTIDE SEQUENCE [LARGE SCALE GENOMIC DNA]</scope>
    <source>
        <strain evidence="5 6">C1.15228</strain>
    </source>
</reference>
<gene>
    <name evidence="5" type="ORF">DTO57_06175</name>
</gene>
<dbReference type="PANTHER" id="PTHR40111">
    <property type="entry name" value="CEPHALOSPORIN-C DEACETYLASE"/>
    <property type="match status" value="1"/>
</dbReference>
<proteinExistence type="predicted"/>
<evidence type="ECO:0000256" key="3">
    <source>
        <dbReference type="SAM" id="MobiDB-lite"/>
    </source>
</evidence>
<evidence type="ECO:0000256" key="2">
    <source>
        <dbReference type="PIRSR" id="PIRSR639069-2"/>
    </source>
</evidence>
<dbReference type="InterPro" id="IPR029058">
    <property type="entry name" value="AB_hydrolase_fold"/>
</dbReference>
<feature type="active site" description="Charge relay system" evidence="1">
    <location>
        <position position="270"/>
    </location>
</feature>
<evidence type="ECO:0000313" key="6">
    <source>
        <dbReference type="Proteomes" id="UP000253508"/>
    </source>
</evidence>
<dbReference type="EMBL" id="QORO01000002">
    <property type="protein sequence ID" value="RCK59752.1"/>
    <property type="molecule type" value="Genomic_DNA"/>
</dbReference>
<dbReference type="Proteomes" id="UP000253508">
    <property type="component" value="Unassembled WGS sequence"/>
</dbReference>
<dbReference type="AlphaFoldDB" id="A0A367Y3Y6"/>
<evidence type="ECO:0000259" key="4">
    <source>
        <dbReference type="Pfam" id="PF05448"/>
    </source>
</evidence>
<dbReference type="PANTHER" id="PTHR40111:SF1">
    <property type="entry name" value="CEPHALOSPORIN-C DEACETYLASE"/>
    <property type="match status" value="1"/>
</dbReference>
<dbReference type="InterPro" id="IPR008391">
    <property type="entry name" value="AXE1_dom"/>
</dbReference>
<feature type="domain" description="Acetyl xylan esterase" evidence="4">
    <location>
        <begin position="1"/>
        <end position="317"/>
    </location>
</feature>
<keyword evidence="6" id="KW-1185">Reference proteome</keyword>
<dbReference type="Pfam" id="PF05448">
    <property type="entry name" value="AXE1"/>
    <property type="match status" value="1"/>
</dbReference>
<evidence type="ECO:0000313" key="5">
    <source>
        <dbReference type="EMBL" id="RCK59752.1"/>
    </source>
</evidence>
<sequence>MPHFDLPLEKLRDRRSDVVAPDDFDEFWSSTLEGSRAARGETYAPEVDNGLSIVTTHDVTFSGFAGDPVSAWYHRPTHVEPTAVVVEFLGYSGGRGLSHQVSEWVAAGYAHLRVDTRGQGSNLGMQGATTDPHGSGPSTPGSMTRGITSPEDYFYRRVFTDAARAVDVAHELAPELPVFVTGISQGGGIAIAAAALGNDVEGAMIDVPFLCDFPRATSITDRDPYAELVRYLAAYREQIDETFRTLSYFDGVNLATRATVPALFSVALMDAICPPSTVFGAFNAWAHDDKHIEHYAYSGHEGGGPVQRRKQLDWLADRLG</sequence>
<dbReference type="Gene3D" id="3.40.50.1820">
    <property type="entry name" value="alpha/beta hydrolase"/>
    <property type="match status" value="1"/>
</dbReference>
<feature type="compositionally biased region" description="Polar residues" evidence="3">
    <location>
        <begin position="120"/>
        <end position="129"/>
    </location>
</feature>
<dbReference type="OrthoDB" id="9770528at2"/>
<feature type="active site" description="Charge relay system" evidence="1">
    <location>
        <position position="300"/>
    </location>
</feature>
<name>A0A367Y3Y6_9MICO</name>
<feature type="region of interest" description="Disordered" evidence="3">
    <location>
        <begin position="120"/>
        <end position="146"/>
    </location>
</feature>
<evidence type="ECO:0000256" key="1">
    <source>
        <dbReference type="PIRSR" id="PIRSR639069-1"/>
    </source>
</evidence>
<comment type="caution">
    <text evidence="5">The sequence shown here is derived from an EMBL/GenBank/DDBJ whole genome shotgun (WGS) entry which is preliminary data.</text>
</comment>